<dbReference type="Proteomes" id="UP001063368">
    <property type="component" value="Chromosome"/>
</dbReference>
<reference evidence="3" key="1">
    <citation type="submission" date="2022-09" db="EMBL/GenBank/DDBJ databases">
        <authorList>
            <person name="Li D."/>
            <person name="Cheng J."/>
            <person name="Li Y."/>
        </authorList>
    </citation>
    <scope>NUCLEOTIDE SEQUENCE</scope>
    <source>
        <strain evidence="3">DL</strain>
    </source>
</reference>
<dbReference type="PANTHER" id="PTHR48081">
    <property type="entry name" value="AB HYDROLASE SUPERFAMILY PROTEIN C4A8.06C"/>
    <property type="match status" value="1"/>
</dbReference>
<evidence type="ECO:0000313" key="3">
    <source>
        <dbReference type="EMBL" id="UYB36185.1"/>
    </source>
</evidence>
<name>A0ABY6FSK2_9MICC</name>
<feature type="domain" description="BD-FAE-like" evidence="2">
    <location>
        <begin position="17"/>
        <end position="199"/>
    </location>
</feature>
<keyword evidence="4" id="KW-1185">Reference proteome</keyword>
<dbReference type="Gene3D" id="3.40.50.1820">
    <property type="entry name" value="alpha/beta hydrolase"/>
    <property type="match status" value="1"/>
</dbReference>
<keyword evidence="1 3" id="KW-0378">Hydrolase</keyword>
<dbReference type="EMBL" id="CP106856">
    <property type="protein sequence ID" value="UYB36185.1"/>
    <property type="molecule type" value="Genomic_DNA"/>
</dbReference>
<dbReference type="GO" id="GO:0016787">
    <property type="term" value="F:hydrolase activity"/>
    <property type="evidence" value="ECO:0007669"/>
    <property type="project" value="UniProtKB-KW"/>
</dbReference>
<dbReference type="InterPro" id="IPR029058">
    <property type="entry name" value="AB_hydrolase_fold"/>
</dbReference>
<dbReference type="Pfam" id="PF20434">
    <property type="entry name" value="BD-FAE"/>
    <property type="match status" value="1"/>
</dbReference>
<protein>
    <submittedName>
        <fullName evidence="3">Alpha/beta hydrolase</fullName>
    </submittedName>
</protein>
<evidence type="ECO:0000256" key="1">
    <source>
        <dbReference type="ARBA" id="ARBA00022801"/>
    </source>
</evidence>
<accession>A0ABY6FSK2</accession>
<evidence type="ECO:0000259" key="2">
    <source>
        <dbReference type="Pfam" id="PF20434"/>
    </source>
</evidence>
<gene>
    <name evidence="3" type="ORF">N9A08_00310</name>
</gene>
<dbReference type="RefSeq" id="WP_263127949.1">
    <property type="nucleotide sequence ID" value="NZ_CP106856.1"/>
</dbReference>
<dbReference type="InterPro" id="IPR050300">
    <property type="entry name" value="GDXG_lipolytic_enzyme"/>
</dbReference>
<proteinExistence type="predicted"/>
<organism evidence="3 4">
    <name type="scientific">Arthrobacter koreensis</name>
    <dbReference type="NCBI Taxonomy" id="199136"/>
    <lineage>
        <taxon>Bacteria</taxon>
        <taxon>Bacillati</taxon>
        <taxon>Actinomycetota</taxon>
        <taxon>Actinomycetes</taxon>
        <taxon>Micrococcales</taxon>
        <taxon>Micrococcaceae</taxon>
        <taxon>Arthrobacter</taxon>
    </lineage>
</organism>
<sequence length="248" mass="25929">MPQRFSYGGHAEQFGELTLPHSQQPERGTVVIIHGGYWRSKYSLELGRPLAADLAARGWAAVNLEYRRAGNGGGWPETFEDISAGIDALAGLPELAGVPGPVIALGHSAGGHLAVWAAGRSAPQVPLNAVVSQSGVLDLRRAYELGLSDGAAENLLGAGPDQEPERWRLADPVRAVPAPVPVFVLHGATDTTVPLELAENYVKAADAAGGTAELRLIPGDHFDMITPGTPAWAEVLRSLDDAAAKTSG</sequence>
<dbReference type="SUPFAM" id="SSF53474">
    <property type="entry name" value="alpha/beta-Hydrolases"/>
    <property type="match status" value="1"/>
</dbReference>
<dbReference type="InterPro" id="IPR049492">
    <property type="entry name" value="BD-FAE-like_dom"/>
</dbReference>
<evidence type="ECO:0000313" key="4">
    <source>
        <dbReference type="Proteomes" id="UP001063368"/>
    </source>
</evidence>